<protein>
    <submittedName>
        <fullName evidence="2">Uncharacterized protein</fullName>
    </submittedName>
</protein>
<comment type="caution">
    <text evidence="2">The sequence shown here is derived from an EMBL/GenBank/DDBJ whole genome shotgun (WGS) entry which is preliminary data.</text>
</comment>
<gene>
    <name evidence="2" type="ORF">GCM10010334_50240</name>
</gene>
<reference evidence="2" key="1">
    <citation type="journal article" date="2014" name="Int. J. Syst. Evol. Microbiol.">
        <title>Complete genome sequence of Corynebacterium casei LMG S-19264T (=DSM 44701T), isolated from a smear-ripened cheese.</title>
        <authorList>
            <consortium name="US DOE Joint Genome Institute (JGI-PGF)"/>
            <person name="Walter F."/>
            <person name="Albersmeier A."/>
            <person name="Kalinowski J."/>
            <person name="Ruckert C."/>
        </authorList>
    </citation>
    <scope>NUCLEOTIDE SEQUENCE</scope>
    <source>
        <strain evidence="2">JCM 4637</strain>
    </source>
</reference>
<dbReference type="AlphaFoldDB" id="A0A918X1A4"/>
<evidence type="ECO:0000313" key="3">
    <source>
        <dbReference type="Proteomes" id="UP000638353"/>
    </source>
</evidence>
<feature type="compositionally biased region" description="Gly residues" evidence="1">
    <location>
        <begin position="27"/>
        <end position="37"/>
    </location>
</feature>
<accession>A0A918X1A4</accession>
<evidence type="ECO:0000256" key="1">
    <source>
        <dbReference type="SAM" id="MobiDB-lite"/>
    </source>
</evidence>
<sequence length="272" mass="27360">MVLAAATAALCATALTSCGTEKAAGGVEAGKGAGAGKGIVCPDGSTPDVGGTGEDLTSEDVGGTGEDLTSEDAGGTGEDLTSEDAGGVGEDLTSDDVGGTGEDLTSEDVGGTGEDLTSEDVGGSGEDLTSEPGAGGDGLPEGPSECWGPDYTPPSGSPQRINGVPTVGAHRWYGMLTAFTAYVKTTPSKTDDALAQQMRMAKIRKPEKSDVMEARIASDCGVQTTDVCKAQAQAFADWRREKYGDKGHVVVFGSAKTRVDVTWGLKSTPSPG</sequence>
<name>A0A918X1A4_9ACTN</name>
<dbReference type="RefSeq" id="WP_189825250.1">
    <property type="nucleotide sequence ID" value="NZ_BMVC01000010.1"/>
</dbReference>
<proteinExistence type="predicted"/>
<organism evidence="2 3">
    <name type="scientific">Streptomyces finlayi</name>
    <dbReference type="NCBI Taxonomy" id="67296"/>
    <lineage>
        <taxon>Bacteria</taxon>
        <taxon>Bacillati</taxon>
        <taxon>Actinomycetota</taxon>
        <taxon>Actinomycetes</taxon>
        <taxon>Kitasatosporales</taxon>
        <taxon>Streptomycetaceae</taxon>
        <taxon>Streptomyces</taxon>
    </lineage>
</organism>
<evidence type="ECO:0000313" key="2">
    <source>
        <dbReference type="EMBL" id="GHD03007.1"/>
    </source>
</evidence>
<dbReference type="Proteomes" id="UP000638353">
    <property type="component" value="Unassembled WGS sequence"/>
</dbReference>
<dbReference type="EMBL" id="BMVC01000010">
    <property type="protein sequence ID" value="GHD03007.1"/>
    <property type="molecule type" value="Genomic_DNA"/>
</dbReference>
<feature type="region of interest" description="Disordered" evidence="1">
    <location>
        <begin position="24"/>
        <end position="162"/>
    </location>
</feature>
<reference evidence="2" key="2">
    <citation type="submission" date="2020-09" db="EMBL/GenBank/DDBJ databases">
        <authorList>
            <person name="Sun Q."/>
            <person name="Ohkuma M."/>
        </authorList>
    </citation>
    <scope>NUCLEOTIDE SEQUENCE</scope>
    <source>
        <strain evidence="2">JCM 4637</strain>
    </source>
</reference>